<comment type="subcellular location">
    <subcellularLocation>
        <location evidence="1">Nucleus</location>
    </subcellularLocation>
</comment>
<name>A0A4C1STE7_EUMVA</name>
<keyword evidence="9" id="KW-1185">Reference proteome</keyword>
<dbReference type="PANTHER" id="PTHR46481">
    <property type="entry name" value="ZINC FINGER BED DOMAIN-CONTAINING PROTEIN 4"/>
    <property type="match status" value="1"/>
</dbReference>
<dbReference type="EMBL" id="BGZK01000018">
    <property type="protein sequence ID" value="GBP05449.1"/>
    <property type="molecule type" value="Genomic_DNA"/>
</dbReference>
<evidence type="ECO:0000313" key="9">
    <source>
        <dbReference type="Proteomes" id="UP000299102"/>
    </source>
</evidence>
<organism evidence="8 9">
    <name type="scientific">Eumeta variegata</name>
    <name type="common">Bagworm moth</name>
    <name type="synonym">Eumeta japonica</name>
    <dbReference type="NCBI Taxonomy" id="151549"/>
    <lineage>
        <taxon>Eukaryota</taxon>
        <taxon>Metazoa</taxon>
        <taxon>Ecdysozoa</taxon>
        <taxon>Arthropoda</taxon>
        <taxon>Hexapoda</taxon>
        <taxon>Insecta</taxon>
        <taxon>Pterygota</taxon>
        <taxon>Neoptera</taxon>
        <taxon>Endopterygota</taxon>
        <taxon>Lepidoptera</taxon>
        <taxon>Glossata</taxon>
        <taxon>Ditrysia</taxon>
        <taxon>Tineoidea</taxon>
        <taxon>Psychidae</taxon>
        <taxon>Oiketicinae</taxon>
        <taxon>Eumeta</taxon>
    </lineage>
</organism>
<evidence type="ECO:0000313" key="8">
    <source>
        <dbReference type="EMBL" id="GBP05449.1"/>
    </source>
</evidence>
<dbReference type="SUPFAM" id="SSF53098">
    <property type="entry name" value="Ribonuclease H-like"/>
    <property type="match status" value="1"/>
</dbReference>
<dbReference type="Proteomes" id="UP000299102">
    <property type="component" value="Unassembled WGS sequence"/>
</dbReference>
<feature type="domain" description="HAT C-terminal dimerisation" evidence="7">
    <location>
        <begin position="403"/>
        <end position="458"/>
    </location>
</feature>
<dbReference type="InterPro" id="IPR052035">
    <property type="entry name" value="ZnF_BED_domain_contain"/>
</dbReference>
<evidence type="ECO:0000256" key="2">
    <source>
        <dbReference type="ARBA" id="ARBA00022723"/>
    </source>
</evidence>
<dbReference type="Pfam" id="PF05699">
    <property type="entry name" value="Dimer_Tnp_hAT"/>
    <property type="match status" value="1"/>
</dbReference>
<dbReference type="InterPro" id="IPR008906">
    <property type="entry name" value="HATC_C_dom"/>
</dbReference>
<evidence type="ECO:0000256" key="6">
    <source>
        <dbReference type="SAM" id="MobiDB-lite"/>
    </source>
</evidence>
<accession>A0A4C1STE7</accession>
<evidence type="ECO:0000256" key="5">
    <source>
        <dbReference type="ARBA" id="ARBA00023242"/>
    </source>
</evidence>
<protein>
    <submittedName>
        <fullName evidence="8">Zinc finger BED domain-containing protein 4</fullName>
    </submittedName>
</protein>
<keyword evidence="4" id="KW-0862">Zinc</keyword>
<keyword evidence="2" id="KW-0479">Metal-binding</keyword>
<comment type="caution">
    <text evidence="8">The sequence shown here is derived from an EMBL/GenBank/DDBJ whole genome shotgun (WGS) entry which is preliminary data.</text>
</comment>
<keyword evidence="5" id="KW-0539">Nucleus</keyword>
<dbReference type="OrthoDB" id="7450228at2759"/>
<dbReference type="GO" id="GO:0046983">
    <property type="term" value="F:protein dimerization activity"/>
    <property type="evidence" value="ECO:0007669"/>
    <property type="project" value="InterPro"/>
</dbReference>
<gene>
    <name evidence="8" type="primary">Zbed4</name>
    <name evidence="8" type="ORF">EVAR_2977_1</name>
</gene>
<dbReference type="AlphaFoldDB" id="A0A4C1STE7"/>
<evidence type="ECO:0000256" key="4">
    <source>
        <dbReference type="ARBA" id="ARBA00022833"/>
    </source>
</evidence>
<dbReference type="GO" id="GO:0008270">
    <property type="term" value="F:zinc ion binding"/>
    <property type="evidence" value="ECO:0007669"/>
    <property type="project" value="UniProtKB-KW"/>
</dbReference>
<proteinExistence type="predicted"/>
<evidence type="ECO:0000256" key="1">
    <source>
        <dbReference type="ARBA" id="ARBA00004123"/>
    </source>
</evidence>
<sequence length="992" mass="112187">MVSRFHITEKVIPEMYQRVSAKVLELLKDLPHIVITTDIWTSDSSSQSNDFISLTAHGITATFEYKSYCLEVLPFDGSHTGINIASNLNKAFHDWNIQDRVRAIVSDNAANMSVAIREIQETYNVVPVKCLAHSLQLVIKARLFKDDKVKEMITKARSIIGHFSHSTSSNKLLKEMQDTHNIANHVLIQDISTRWDSTLQALRRLLEQRVAVQACLPRITCKAELTTEEWIMMEKVVNILRYFEEATKSVSKSTATLSDAIPLINSLRKLLENMRGSSPREEKNISQKLVGDLLMALNERFEDLENEEIYCLVTTLDPRYKTRIFQLHSTTSTAKKHLVELIINLNEDLYSENASDMVAPTPSTSSEMTASGGLWSVCENIIRESEEDDPLSTLSSNNSLKEEVEKYLRSPNIPRDADPLLFWHNDVLCPHLKKLAQKYFSFQMSSVASERLFSTAGRDTALPKAIEEDLVRNLRTMERFDFRLSRPEILEVKVKQACEPPEGRWPPPFMNTRNSIGVTSALLTSWIGIEYLIEGGVGLEKRTGLANRSERGPDHGTMKQESDLTKDRTRNQVKRDQMWDNETGIGLDKRTGLAIRIERGTRSFADADVFCFLTNLPNPNRIDFDDLTNEEFKSLHTMIEIVKYFDTDEKYHKTEEKKKIITGGTTPTKNETPIFIADGLIALYVIKSICKCLPSDLLFCPTALDVIGKSVLGDHIKVPCHKINKPLVWAANEEIFHIEIEKPLITDDKINENEYDQEKINKALLISLNKDHSEFNDTWLKKDFVENFYCRTCLEYTLSGSAVLLSTWTQHGNVPGRSMRHHILAEYRREVIASAVAFRSVKSLAAKNPFGPITKATMMAKALKSIWKARHLESNMKPEIRPNIYLAVPCSEKCWIGYNKHEKMGGRRNSAEQSPQRIRQGFFGYSIPVQKTGNASVTPLALLVFVSVGDRRLSGGPQCSGSPRRRRGKTNKSAFAQRLIFEGGGAGGGALI</sequence>
<dbReference type="InterPro" id="IPR012337">
    <property type="entry name" value="RNaseH-like_sf"/>
</dbReference>
<feature type="region of interest" description="Disordered" evidence="6">
    <location>
        <begin position="546"/>
        <end position="572"/>
    </location>
</feature>
<dbReference type="PANTHER" id="PTHR46481:SF10">
    <property type="entry name" value="ZINC FINGER BED DOMAIN-CONTAINING PROTEIN 39"/>
    <property type="match status" value="1"/>
</dbReference>
<evidence type="ECO:0000259" key="7">
    <source>
        <dbReference type="Pfam" id="PF05699"/>
    </source>
</evidence>
<evidence type="ECO:0000256" key="3">
    <source>
        <dbReference type="ARBA" id="ARBA00022771"/>
    </source>
</evidence>
<reference evidence="8 9" key="1">
    <citation type="journal article" date="2019" name="Commun. Biol.">
        <title>The bagworm genome reveals a unique fibroin gene that provides high tensile strength.</title>
        <authorList>
            <person name="Kono N."/>
            <person name="Nakamura H."/>
            <person name="Ohtoshi R."/>
            <person name="Tomita M."/>
            <person name="Numata K."/>
            <person name="Arakawa K."/>
        </authorList>
    </citation>
    <scope>NUCLEOTIDE SEQUENCE [LARGE SCALE GENOMIC DNA]</scope>
</reference>
<keyword evidence="3" id="KW-0863">Zinc-finger</keyword>
<dbReference type="GO" id="GO:0005634">
    <property type="term" value="C:nucleus"/>
    <property type="evidence" value="ECO:0007669"/>
    <property type="project" value="UniProtKB-SubCell"/>
</dbReference>